<name>A0AB40ARN8_DIOCR</name>
<evidence type="ECO:0000313" key="5">
    <source>
        <dbReference type="Proteomes" id="UP001515500"/>
    </source>
</evidence>
<feature type="domain" description="Alliinase C-terminal" evidence="4">
    <location>
        <begin position="6"/>
        <end position="264"/>
    </location>
</feature>
<dbReference type="GO" id="GO:0016846">
    <property type="term" value="F:carbon-sulfur lyase activity"/>
    <property type="evidence" value="ECO:0007669"/>
    <property type="project" value="InterPro"/>
</dbReference>
<comment type="similarity">
    <text evidence="2">Belongs to the alliinase family.</text>
</comment>
<dbReference type="RefSeq" id="XP_039117459.1">
    <property type="nucleotide sequence ID" value="XM_039261525.1"/>
</dbReference>
<dbReference type="InterPro" id="IPR015422">
    <property type="entry name" value="PyrdxlP-dep_Trfase_small"/>
</dbReference>
<dbReference type="GeneID" id="120253201"/>
<dbReference type="InterPro" id="IPR050478">
    <property type="entry name" value="Ethylene_sulfur-biosynth"/>
</dbReference>
<dbReference type="Gene3D" id="3.40.640.10">
    <property type="entry name" value="Type I PLP-dependent aspartate aminotransferase-like (Major domain)"/>
    <property type="match status" value="1"/>
</dbReference>
<sequence length="272" mass="30964">MDLLWQQTEYFDSILSEWRGVTSEWVNASKGSTNNFIEFVTSPNNPDGVLKKALLNGSLTINDHAYYWPHFTAISEPVDEDVMLFTTSKLTGHAGSRFGWALIKDENVYNRTLRYVELNTEGTSRDTQLRMLKLYKVILIITTQRILAKLGGGKGDIFTFGYKTMRKRWIKLNQVVSLSKLFSLQKLPTSQYCNYFNTTRHPSPAYGWLKCEMEEDEDCDAVLRAGGISGRSGTIYSDDKKHVRVSLIKSQDDFDQLITKLTALVTQTKTTA</sequence>
<evidence type="ECO:0000256" key="2">
    <source>
        <dbReference type="ARBA" id="ARBA00006312"/>
    </source>
</evidence>
<dbReference type="Proteomes" id="UP001515500">
    <property type="component" value="Chromosome 26"/>
</dbReference>
<evidence type="ECO:0000259" key="4">
    <source>
        <dbReference type="Pfam" id="PF04864"/>
    </source>
</evidence>
<dbReference type="Gene3D" id="3.90.1150.10">
    <property type="entry name" value="Aspartate Aminotransferase, domain 1"/>
    <property type="match status" value="1"/>
</dbReference>
<dbReference type="GO" id="GO:0006520">
    <property type="term" value="P:amino acid metabolic process"/>
    <property type="evidence" value="ECO:0007669"/>
    <property type="project" value="TreeGrafter"/>
</dbReference>
<reference evidence="6" key="1">
    <citation type="submission" date="2025-08" db="UniProtKB">
        <authorList>
            <consortium name="RefSeq"/>
        </authorList>
    </citation>
    <scope>IDENTIFICATION</scope>
</reference>
<evidence type="ECO:0000256" key="1">
    <source>
        <dbReference type="ARBA" id="ARBA00001933"/>
    </source>
</evidence>
<evidence type="ECO:0000313" key="6">
    <source>
        <dbReference type="RefSeq" id="XP_039117459.1"/>
    </source>
</evidence>
<dbReference type="AlphaFoldDB" id="A0AB40ARN8"/>
<protein>
    <submittedName>
        <fullName evidence="6">Alliin lyase-like</fullName>
    </submittedName>
</protein>
<dbReference type="GO" id="GO:0008483">
    <property type="term" value="F:transaminase activity"/>
    <property type="evidence" value="ECO:0007669"/>
    <property type="project" value="TreeGrafter"/>
</dbReference>
<dbReference type="PANTHER" id="PTHR43795">
    <property type="entry name" value="BIFUNCTIONAL ASPARTATE AMINOTRANSFERASE AND GLUTAMATE/ASPARTATE-PREPHENATE AMINOTRANSFERASE-RELATED"/>
    <property type="match status" value="1"/>
</dbReference>
<evidence type="ECO:0000256" key="3">
    <source>
        <dbReference type="ARBA" id="ARBA00022898"/>
    </source>
</evidence>
<comment type="cofactor">
    <cofactor evidence="1">
        <name>pyridoxal 5'-phosphate</name>
        <dbReference type="ChEBI" id="CHEBI:597326"/>
    </cofactor>
</comment>
<keyword evidence="5" id="KW-1185">Reference proteome</keyword>
<dbReference type="InterPro" id="IPR006948">
    <property type="entry name" value="Alliinase_C"/>
</dbReference>
<accession>A0AB40ARN8</accession>
<dbReference type="InterPro" id="IPR015421">
    <property type="entry name" value="PyrdxlP-dep_Trfase_major"/>
</dbReference>
<dbReference type="SUPFAM" id="SSF53383">
    <property type="entry name" value="PLP-dependent transferases"/>
    <property type="match status" value="1"/>
</dbReference>
<dbReference type="InterPro" id="IPR015424">
    <property type="entry name" value="PyrdxlP-dep_Trfase"/>
</dbReference>
<dbReference type="PANTHER" id="PTHR43795:SF20">
    <property type="entry name" value="TRYPTOPHAN AMINOTRANSFERASE-RELATED PROTEIN 3"/>
    <property type="match status" value="1"/>
</dbReference>
<organism evidence="5 6">
    <name type="scientific">Dioscorea cayennensis subsp. rotundata</name>
    <name type="common">White Guinea yam</name>
    <name type="synonym">Dioscorea rotundata</name>
    <dbReference type="NCBI Taxonomy" id="55577"/>
    <lineage>
        <taxon>Eukaryota</taxon>
        <taxon>Viridiplantae</taxon>
        <taxon>Streptophyta</taxon>
        <taxon>Embryophyta</taxon>
        <taxon>Tracheophyta</taxon>
        <taxon>Spermatophyta</taxon>
        <taxon>Magnoliopsida</taxon>
        <taxon>Liliopsida</taxon>
        <taxon>Dioscoreales</taxon>
        <taxon>Dioscoreaceae</taxon>
        <taxon>Dioscorea</taxon>
    </lineage>
</organism>
<proteinExistence type="inferred from homology"/>
<dbReference type="Pfam" id="PF04864">
    <property type="entry name" value="Alliinase_C"/>
    <property type="match status" value="1"/>
</dbReference>
<gene>
    <name evidence="6" type="primary">LOC120253201</name>
</gene>
<keyword evidence="3" id="KW-0663">Pyridoxal phosphate</keyword>